<sequence>MKKIRNFALVVGLVVTAGILAACGNQTSKNGSNKQSISLMQTSDLTSLDNTNQATMPEFNTLTNISEGLYRLNDKDQPVPAMATKIVKPSDNGKKYIFHIRKSAKWSNGDTVKAVDFEYSWKRSLNPANNPVYTYVFSGIKNADAIINHKKSYKTLGIRATGEKTLEITLDHPMAYFNKLVAMPVFMPQDKSFVEKVGIKQYGTNAKNTVSNGAFKITDWTGTSDSYRLVKNPYYWDKKAIKLDQINYKTVKDSNTAHNLFEDKKLDDATISGVTAKSLQKNKNLKSVPKAWTYYLQVNQRKGQPLANQKLRQAISLAINRKELTNKVLADGSLPASGFVSPGTAIDPTTGKDFSRETSFSVAQNTAQARKLFNAGKKEAGISGTVNLSIVGDDQDVTKNVAQYLQGQLDKTLPGVKVNISNIPDKAQQARRSEGKFDLAQWYWLADFGDPINYLGILTTNNTMNPGKFSDRTYDNLIQKAKTADNQADYWQALRQAEKRLMSRTGIIPLYYVRESHLVNPKLHGVEYHVAGFADYTRASITK</sequence>
<dbReference type="GO" id="GO:0043190">
    <property type="term" value="C:ATP-binding cassette (ABC) transporter complex"/>
    <property type="evidence" value="ECO:0007669"/>
    <property type="project" value="InterPro"/>
</dbReference>
<feature type="signal peptide" evidence="6">
    <location>
        <begin position="1"/>
        <end position="21"/>
    </location>
</feature>
<dbReference type="InterPro" id="IPR030678">
    <property type="entry name" value="Peptide/Ni-bd"/>
</dbReference>
<dbReference type="FunFam" id="3.10.105.10:FF:000001">
    <property type="entry name" value="Oligopeptide ABC transporter, oligopeptide-binding protein"/>
    <property type="match status" value="1"/>
</dbReference>
<dbReference type="PROSITE" id="PS51257">
    <property type="entry name" value="PROKAR_LIPOPROTEIN"/>
    <property type="match status" value="1"/>
</dbReference>
<organism evidence="8 9">
    <name type="scientific">Lentilactobacillus sunkii DSM 19904</name>
    <dbReference type="NCBI Taxonomy" id="1423808"/>
    <lineage>
        <taxon>Bacteria</taxon>
        <taxon>Bacillati</taxon>
        <taxon>Bacillota</taxon>
        <taxon>Bacilli</taxon>
        <taxon>Lactobacillales</taxon>
        <taxon>Lactobacillaceae</taxon>
        <taxon>Lentilactobacillus</taxon>
    </lineage>
</organism>
<evidence type="ECO:0000256" key="6">
    <source>
        <dbReference type="SAM" id="SignalP"/>
    </source>
</evidence>
<evidence type="ECO:0000256" key="1">
    <source>
        <dbReference type="ARBA" id="ARBA00004196"/>
    </source>
</evidence>
<dbReference type="Proteomes" id="UP000051581">
    <property type="component" value="Unassembled WGS sequence"/>
</dbReference>
<dbReference type="EMBL" id="AZEA01000008">
    <property type="protein sequence ID" value="KRK88600.1"/>
    <property type="molecule type" value="Genomic_DNA"/>
</dbReference>
<keyword evidence="5" id="KW-0653">Protein transport</keyword>
<evidence type="ECO:0000259" key="7">
    <source>
        <dbReference type="Pfam" id="PF00496"/>
    </source>
</evidence>
<dbReference type="InterPro" id="IPR039424">
    <property type="entry name" value="SBP_5"/>
</dbReference>
<evidence type="ECO:0000256" key="3">
    <source>
        <dbReference type="ARBA" id="ARBA00022448"/>
    </source>
</evidence>
<dbReference type="InterPro" id="IPR000914">
    <property type="entry name" value="SBP_5_dom"/>
</dbReference>
<keyword evidence="5" id="KW-0571">Peptide transport</keyword>
<evidence type="ECO:0000256" key="2">
    <source>
        <dbReference type="ARBA" id="ARBA00005695"/>
    </source>
</evidence>
<dbReference type="PANTHER" id="PTHR30290">
    <property type="entry name" value="PERIPLASMIC BINDING COMPONENT OF ABC TRANSPORTER"/>
    <property type="match status" value="1"/>
</dbReference>
<dbReference type="SUPFAM" id="SSF53850">
    <property type="entry name" value="Periplasmic binding protein-like II"/>
    <property type="match status" value="1"/>
</dbReference>
<accession>A0A0R1KZ62</accession>
<dbReference type="PATRIC" id="fig|1423808.3.peg.2524"/>
<evidence type="ECO:0000313" key="8">
    <source>
        <dbReference type="EMBL" id="KRK88600.1"/>
    </source>
</evidence>
<dbReference type="GO" id="GO:0015833">
    <property type="term" value="P:peptide transport"/>
    <property type="evidence" value="ECO:0007669"/>
    <property type="project" value="UniProtKB-KW"/>
</dbReference>
<dbReference type="RefSeq" id="WP_057824897.1">
    <property type="nucleotide sequence ID" value="NZ_AZEA01000008.1"/>
</dbReference>
<reference evidence="8 9" key="1">
    <citation type="journal article" date="2015" name="Genome Announc.">
        <title>Expanding the biotechnology potential of lactobacilli through comparative genomics of 213 strains and associated genera.</title>
        <authorList>
            <person name="Sun Z."/>
            <person name="Harris H.M."/>
            <person name="McCann A."/>
            <person name="Guo C."/>
            <person name="Argimon S."/>
            <person name="Zhang W."/>
            <person name="Yang X."/>
            <person name="Jeffery I.B."/>
            <person name="Cooney J.C."/>
            <person name="Kagawa T.F."/>
            <person name="Liu W."/>
            <person name="Song Y."/>
            <person name="Salvetti E."/>
            <person name="Wrobel A."/>
            <person name="Rasinkangas P."/>
            <person name="Parkhill J."/>
            <person name="Rea M.C."/>
            <person name="O'Sullivan O."/>
            <person name="Ritari J."/>
            <person name="Douillard F.P."/>
            <person name="Paul Ross R."/>
            <person name="Yang R."/>
            <person name="Briner A.E."/>
            <person name="Felis G.E."/>
            <person name="de Vos W.M."/>
            <person name="Barrangou R."/>
            <person name="Klaenhammer T.R."/>
            <person name="Caufield P.W."/>
            <person name="Cui Y."/>
            <person name="Zhang H."/>
            <person name="O'Toole P.W."/>
        </authorList>
    </citation>
    <scope>NUCLEOTIDE SEQUENCE [LARGE SCALE GENOMIC DNA]</scope>
    <source>
        <strain evidence="8 9">DSM 19904</strain>
    </source>
</reference>
<dbReference type="Gene3D" id="3.40.190.10">
    <property type="entry name" value="Periplasmic binding protein-like II"/>
    <property type="match status" value="1"/>
</dbReference>
<gene>
    <name evidence="8" type="ORF">FD17_GL002473</name>
</gene>
<dbReference type="CDD" id="cd08504">
    <property type="entry name" value="PBP2_OppA"/>
    <property type="match status" value="1"/>
</dbReference>
<protein>
    <submittedName>
        <fullName evidence="8">ABC transporter periplasmic protein</fullName>
    </submittedName>
</protein>
<dbReference type="GO" id="GO:1904680">
    <property type="term" value="F:peptide transmembrane transporter activity"/>
    <property type="evidence" value="ECO:0007669"/>
    <property type="project" value="TreeGrafter"/>
</dbReference>
<evidence type="ECO:0000256" key="5">
    <source>
        <dbReference type="ARBA" id="ARBA00022856"/>
    </source>
</evidence>
<comment type="subcellular location">
    <subcellularLocation>
        <location evidence="1">Cell envelope</location>
    </subcellularLocation>
</comment>
<evidence type="ECO:0000313" key="9">
    <source>
        <dbReference type="Proteomes" id="UP000051581"/>
    </source>
</evidence>
<dbReference type="AlphaFoldDB" id="A0A0R1KZ62"/>
<evidence type="ECO:0000256" key="4">
    <source>
        <dbReference type="ARBA" id="ARBA00022729"/>
    </source>
</evidence>
<dbReference type="OrthoDB" id="403896at2"/>
<dbReference type="PANTHER" id="PTHR30290:SF10">
    <property type="entry name" value="PERIPLASMIC OLIGOPEPTIDE-BINDING PROTEIN-RELATED"/>
    <property type="match status" value="1"/>
</dbReference>
<dbReference type="Gene3D" id="3.10.105.10">
    <property type="entry name" value="Dipeptide-binding Protein, Domain 3"/>
    <property type="match status" value="1"/>
</dbReference>
<comment type="caution">
    <text evidence="8">The sequence shown here is derived from an EMBL/GenBank/DDBJ whole genome shotgun (WGS) entry which is preliminary data.</text>
</comment>
<proteinExistence type="inferred from homology"/>
<keyword evidence="4 6" id="KW-0732">Signal</keyword>
<dbReference type="GO" id="GO:0030288">
    <property type="term" value="C:outer membrane-bounded periplasmic space"/>
    <property type="evidence" value="ECO:0007669"/>
    <property type="project" value="UniProtKB-ARBA"/>
</dbReference>
<keyword evidence="9" id="KW-1185">Reference proteome</keyword>
<dbReference type="PIRSF" id="PIRSF002741">
    <property type="entry name" value="MppA"/>
    <property type="match status" value="1"/>
</dbReference>
<name>A0A0R1KZ62_9LACO</name>
<dbReference type="Gene3D" id="3.90.76.10">
    <property type="entry name" value="Dipeptide-binding Protein, Domain 1"/>
    <property type="match status" value="1"/>
</dbReference>
<comment type="similarity">
    <text evidence="2">Belongs to the bacterial solute-binding protein 5 family.</text>
</comment>
<keyword evidence="3" id="KW-0813">Transport</keyword>
<feature type="chain" id="PRO_5038630971" evidence="6">
    <location>
        <begin position="22"/>
        <end position="543"/>
    </location>
</feature>
<feature type="domain" description="Solute-binding protein family 5" evidence="7">
    <location>
        <begin position="77"/>
        <end position="464"/>
    </location>
</feature>
<dbReference type="FunFam" id="3.90.76.10:FF:000001">
    <property type="entry name" value="Oligopeptide ABC transporter substrate-binding protein"/>
    <property type="match status" value="1"/>
</dbReference>
<dbReference type="Pfam" id="PF00496">
    <property type="entry name" value="SBP_bac_5"/>
    <property type="match status" value="1"/>
</dbReference>